<dbReference type="PRINTS" id="PR00344">
    <property type="entry name" value="BCTRLSENSOR"/>
</dbReference>
<accession>A0A517QJM2</accession>
<keyword evidence="3 9" id="KW-0597">Phosphoprotein</keyword>
<dbReference type="GO" id="GO:0000160">
    <property type="term" value="P:phosphorelay signal transduction system"/>
    <property type="evidence" value="ECO:0007669"/>
    <property type="project" value="UniProtKB-KW"/>
</dbReference>
<comment type="catalytic activity">
    <reaction evidence="1">
        <text>ATP + protein L-histidine = ADP + protein N-phospho-L-histidine.</text>
        <dbReference type="EC" id="2.7.13.3"/>
    </reaction>
</comment>
<dbReference type="NCBIfam" id="TIGR00229">
    <property type="entry name" value="sensory_box"/>
    <property type="match status" value="2"/>
</dbReference>
<dbReference type="PROSITE" id="PS50113">
    <property type="entry name" value="PAC"/>
    <property type="match status" value="1"/>
</dbReference>
<dbReference type="Proteomes" id="UP000315724">
    <property type="component" value="Chromosome"/>
</dbReference>
<sequence length="610" mass="69440">MTQIASPHAVLVIDDNQKLCKGLARILKLDGYRVDIANSASAALDREEWQHYFAILVDRKLPDSTLTELLPQIIAQAPEAAVMVITGYADLESSLQAIRLGASDYLLKPIDPDQLRARLRRFVELREARDEVRMRDEQVQFMVDNLPAGAAYVDLKSNLVRVNRRVEELTGYSDAELSDRDAWFRILFGERKDEYQAAYENARTTGLSQPWLVDLVTKNGRKMIVEFSGYRYDNHEVWLINDVTERQQYEEQVRKQRDFSDRILETAQVIILILDREGKIVRFNKFMEVVSGFQLEEVRDQNWFELFIPDSSEEQIRESFDRVILGAEIEGNVNPIRTKSGLLRQIAWWGKPLRDADGEITAVLSIGHDVTDLMNIKSQLVQSERLAAIGEMITGLAHESRNALQRARACLDMLSLDLVEQPAHMDLTHRIKEALNELQRLYEEVRGYAAPIQLSLGPCRLKDIWEAAWQHITEAMEDRPIVLQAHDDLPEILCVVDRLRIEQVFRNVLENAAAASPPESVVTLKSEACEYKNAPAIRVQISDNGPGIEHQDPNHIFEPFYTTKQKGTGLGMPISKRIVEAHHGEIYVAANTSKGATIEIVLPCKQPNPY</sequence>
<feature type="modified residue" description="4-aspartylphosphate" evidence="9">
    <location>
        <position position="58"/>
    </location>
</feature>
<evidence type="ECO:0000256" key="9">
    <source>
        <dbReference type="PROSITE-ProRule" id="PRU00169"/>
    </source>
</evidence>
<reference evidence="14 15" key="1">
    <citation type="submission" date="2019-02" db="EMBL/GenBank/DDBJ databases">
        <title>Deep-cultivation of Planctomycetes and their phenomic and genomic characterization uncovers novel biology.</title>
        <authorList>
            <person name="Wiegand S."/>
            <person name="Jogler M."/>
            <person name="Boedeker C."/>
            <person name="Pinto D."/>
            <person name="Vollmers J."/>
            <person name="Rivas-Marin E."/>
            <person name="Kohn T."/>
            <person name="Peeters S.H."/>
            <person name="Heuer A."/>
            <person name="Rast P."/>
            <person name="Oberbeckmann S."/>
            <person name="Bunk B."/>
            <person name="Jeske O."/>
            <person name="Meyerdierks A."/>
            <person name="Storesund J.E."/>
            <person name="Kallscheuer N."/>
            <person name="Luecker S."/>
            <person name="Lage O.M."/>
            <person name="Pohl T."/>
            <person name="Merkel B.J."/>
            <person name="Hornburger P."/>
            <person name="Mueller R.-W."/>
            <person name="Bruemmer F."/>
            <person name="Labrenz M."/>
            <person name="Spormann A.M."/>
            <person name="Op den Camp H."/>
            <person name="Overmann J."/>
            <person name="Amann R."/>
            <person name="Jetten M.S.M."/>
            <person name="Mascher T."/>
            <person name="Medema M.H."/>
            <person name="Devos D.P."/>
            <person name="Kaster A.-K."/>
            <person name="Ovreas L."/>
            <person name="Rohde M."/>
            <person name="Galperin M.Y."/>
            <person name="Jogler C."/>
        </authorList>
    </citation>
    <scope>NUCLEOTIDE SEQUENCE [LARGE SCALE GENOMIC DNA]</scope>
    <source>
        <strain evidence="14 15">Mal48</strain>
    </source>
</reference>
<dbReference type="PANTHER" id="PTHR43065:SF10">
    <property type="entry name" value="PEROXIDE STRESS-ACTIVATED HISTIDINE KINASE MAK3"/>
    <property type="match status" value="1"/>
</dbReference>
<evidence type="ECO:0000259" key="11">
    <source>
        <dbReference type="PROSITE" id="PS50110"/>
    </source>
</evidence>
<keyword evidence="15" id="KW-1185">Reference proteome</keyword>
<evidence type="ECO:0000256" key="7">
    <source>
        <dbReference type="ARBA" id="ARBA00022840"/>
    </source>
</evidence>
<dbReference type="Pfam" id="PF08448">
    <property type="entry name" value="PAS_4"/>
    <property type="match status" value="1"/>
</dbReference>
<dbReference type="Pfam" id="PF02518">
    <property type="entry name" value="HATPase_c"/>
    <property type="match status" value="1"/>
</dbReference>
<dbReference type="PROSITE" id="PS50112">
    <property type="entry name" value="PAS"/>
    <property type="match status" value="2"/>
</dbReference>
<evidence type="ECO:0000259" key="13">
    <source>
        <dbReference type="PROSITE" id="PS50113"/>
    </source>
</evidence>
<dbReference type="GO" id="GO:0004673">
    <property type="term" value="F:protein histidine kinase activity"/>
    <property type="evidence" value="ECO:0007669"/>
    <property type="project" value="UniProtKB-EC"/>
</dbReference>
<keyword evidence="8" id="KW-0902">Two-component regulatory system</keyword>
<dbReference type="Gene3D" id="1.10.287.130">
    <property type="match status" value="1"/>
</dbReference>
<dbReference type="GO" id="GO:0005524">
    <property type="term" value="F:ATP binding"/>
    <property type="evidence" value="ECO:0007669"/>
    <property type="project" value="UniProtKB-KW"/>
</dbReference>
<dbReference type="InterPro" id="IPR004358">
    <property type="entry name" value="Sig_transdc_His_kin-like_C"/>
</dbReference>
<feature type="domain" description="PAS" evidence="12">
    <location>
        <begin position="135"/>
        <end position="206"/>
    </location>
</feature>
<dbReference type="Gene3D" id="3.30.450.20">
    <property type="entry name" value="PAS domain"/>
    <property type="match status" value="2"/>
</dbReference>
<organism evidence="14 15">
    <name type="scientific">Thalassoglobus polymorphus</name>
    <dbReference type="NCBI Taxonomy" id="2527994"/>
    <lineage>
        <taxon>Bacteria</taxon>
        <taxon>Pseudomonadati</taxon>
        <taxon>Planctomycetota</taxon>
        <taxon>Planctomycetia</taxon>
        <taxon>Planctomycetales</taxon>
        <taxon>Planctomycetaceae</taxon>
        <taxon>Thalassoglobus</taxon>
    </lineage>
</organism>
<dbReference type="AlphaFoldDB" id="A0A517QJM2"/>
<dbReference type="InterPro" id="IPR000700">
    <property type="entry name" value="PAS-assoc_C"/>
</dbReference>
<dbReference type="InterPro" id="IPR000014">
    <property type="entry name" value="PAS"/>
</dbReference>
<protein>
    <recommendedName>
        <fullName evidence="2">histidine kinase</fullName>
        <ecNumber evidence="2">2.7.13.3</ecNumber>
    </recommendedName>
</protein>
<evidence type="ECO:0000256" key="3">
    <source>
        <dbReference type="ARBA" id="ARBA00022553"/>
    </source>
</evidence>
<dbReference type="GO" id="GO:0006355">
    <property type="term" value="P:regulation of DNA-templated transcription"/>
    <property type="evidence" value="ECO:0007669"/>
    <property type="project" value="InterPro"/>
</dbReference>
<evidence type="ECO:0000256" key="8">
    <source>
        <dbReference type="ARBA" id="ARBA00023012"/>
    </source>
</evidence>
<dbReference type="InterPro" id="IPR013656">
    <property type="entry name" value="PAS_4"/>
</dbReference>
<keyword evidence="4 14" id="KW-0808">Transferase</keyword>
<evidence type="ECO:0000256" key="1">
    <source>
        <dbReference type="ARBA" id="ARBA00000085"/>
    </source>
</evidence>
<keyword evidence="7" id="KW-0067">ATP-binding</keyword>
<dbReference type="Pfam" id="PF00072">
    <property type="entry name" value="Response_reg"/>
    <property type="match status" value="1"/>
</dbReference>
<dbReference type="CDD" id="cd00130">
    <property type="entry name" value="PAS"/>
    <property type="match status" value="2"/>
</dbReference>
<dbReference type="OrthoDB" id="236031at2"/>
<dbReference type="InterPro" id="IPR013767">
    <property type="entry name" value="PAS_fold"/>
</dbReference>
<dbReference type="SMART" id="SM00387">
    <property type="entry name" value="HATPase_c"/>
    <property type="match status" value="1"/>
</dbReference>
<dbReference type="InterPro" id="IPR005467">
    <property type="entry name" value="His_kinase_dom"/>
</dbReference>
<keyword evidence="5" id="KW-0547">Nucleotide-binding</keyword>
<gene>
    <name evidence="14" type="primary">kinE_1</name>
    <name evidence="14" type="ORF">Mal48_10780</name>
</gene>
<dbReference type="SMART" id="SM00448">
    <property type="entry name" value="REC"/>
    <property type="match status" value="1"/>
</dbReference>
<evidence type="ECO:0000256" key="6">
    <source>
        <dbReference type="ARBA" id="ARBA00022777"/>
    </source>
</evidence>
<evidence type="ECO:0000313" key="15">
    <source>
        <dbReference type="Proteomes" id="UP000315724"/>
    </source>
</evidence>
<feature type="domain" description="Histidine kinase" evidence="10">
    <location>
        <begin position="395"/>
        <end position="606"/>
    </location>
</feature>
<keyword evidence="6 14" id="KW-0418">Kinase</keyword>
<dbReference type="CDD" id="cd00075">
    <property type="entry name" value="HATPase"/>
    <property type="match status" value="1"/>
</dbReference>
<dbReference type="Gene3D" id="3.30.565.10">
    <property type="entry name" value="Histidine kinase-like ATPase, C-terminal domain"/>
    <property type="match status" value="1"/>
</dbReference>
<feature type="domain" description="PAC" evidence="13">
    <location>
        <begin position="327"/>
        <end position="382"/>
    </location>
</feature>
<evidence type="ECO:0000259" key="12">
    <source>
        <dbReference type="PROSITE" id="PS50112"/>
    </source>
</evidence>
<dbReference type="Pfam" id="PF00989">
    <property type="entry name" value="PAS"/>
    <property type="match status" value="1"/>
</dbReference>
<dbReference type="InterPro" id="IPR036890">
    <property type="entry name" value="HATPase_C_sf"/>
</dbReference>
<evidence type="ECO:0000256" key="2">
    <source>
        <dbReference type="ARBA" id="ARBA00012438"/>
    </source>
</evidence>
<dbReference type="SUPFAM" id="SSF55785">
    <property type="entry name" value="PYP-like sensor domain (PAS domain)"/>
    <property type="match status" value="2"/>
</dbReference>
<dbReference type="SMART" id="SM00091">
    <property type="entry name" value="PAS"/>
    <property type="match status" value="2"/>
</dbReference>
<dbReference type="InterPro" id="IPR001789">
    <property type="entry name" value="Sig_transdc_resp-reg_receiver"/>
</dbReference>
<proteinExistence type="predicted"/>
<dbReference type="PANTHER" id="PTHR43065">
    <property type="entry name" value="SENSOR HISTIDINE KINASE"/>
    <property type="match status" value="1"/>
</dbReference>
<dbReference type="EMBL" id="CP036267">
    <property type="protein sequence ID" value="QDT31842.1"/>
    <property type="molecule type" value="Genomic_DNA"/>
</dbReference>
<dbReference type="Gene3D" id="3.40.50.2300">
    <property type="match status" value="1"/>
</dbReference>
<feature type="domain" description="Response regulatory" evidence="11">
    <location>
        <begin position="9"/>
        <end position="123"/>
    </location>
</feature>
<dbReference type="InterPro" id="IPR003594">
    <property type="entry name" value="HATPase_dom"/>
</dbReference>
<feature type="domain" description="PAS" evidence="12">
    <location>
        <begin position="256"/>
        <end position="327"/>
    </location>
</feature>
<dbReference type="SUPFAM" id="SSF55874">
    <property type="entry name" value="ATPase domain of HSP90 chaperone/DNA topoisomerase II/histidine kinase"/>
    <property type="match status" value="1"/>
</dbReference>
<dbReference type="InterPro" id="IPR035965">
    <property type="entry name" value="PAS-like_dom_sf"/>
</dbReference>
<evidence type="ECO:0000259" key="10">
    <source>
        <dbReference type="PROSITE" id="PS50109"/>
    </source>
</evidence>
<dbReference type="InterPro" id="IPR011006">
    <property type="entry name" value="CheY-like_superfamily"/>
</dbReference>
<evidence type="ECO:0000256" key="5">
    <source>
        <dbReference type="ARBA" id="ARBA00022741"/>
    </source>
</evidence>
<dbReference type="EC" id="2.7.13.3" evidence="2"/>
<dbReference type="SUPFAM" id="SSF52172">
    <property type="entry name" value="CheY-like"/>
    <property type="match status" value="1"/>
</dbReference>
<dbReference type="PROSITE" id="PS50110">
    <property type="entry name" value="RESPONSE_REGULATORY"/>
    <property type="match status" value="1"/>
</dbReference>
<dbReference type="RefSeq" id="WP_145196718.1">
    <property type="nucleotide sequence ID" value="NZ_CP036267.1"/>
</dbReference>
<dbReference type="KEGG" id="tpol:Mal48_10780"/>
<dbReference type="PROSITE" id="PS50109">
    <property type="entry name" value="HIS_KIN"/>
    <property type="match status" value="1"/>
</dbReference>
<evidence type="ECO:0000313" key="14">
    <source>
        <dbReference type="EMBL" id="QDT31842.1"/>
    </source>
</evidence>
<evidence type="ECO:0000256" key="4">
    <source>
        <dbReference type="ARBA" id="ARBA00022679"/>
    </source>
</evidence>
<name>A0A517QJM2_9PLAN</name>